<feature type="transmembrane region" description="Helical" evidence="2">
    <location>
        <begin position="271"/>
        <end position="296"/>
    </location>
</feature>
<sequence>MSLLFYRRPDYLSRSRARPELDEALCASYVEAAEISRATIPASLSFEEIAKNNTLPPCSLNDFMDYLMYVEYNAECLQFFLWYCGYVERWSKLSPEERSLSPMWHDSIQRPTKRSHARTSSFAEKTERFNQILAILEKSPKHDGRSSKSVGRKSQRNDSVSKNFSWPRASSAELRHWDTEKDDRPNSSESPAQPFRAEVSSVVGHYIATAGPRQLNLTHQARTACFQAIEQTTHPSALLPAFAAVEAILRGQCHPNFVRWSVSNSNRPRVVFIRGLGSTLILLGFMLDIVLILSTISQWIRLLVTPLWILGFAFLIGSRQGICVILHWNYKRNLRPWEQFADDVLANKAGAEQKSDEDNVEKRGHKRKDAGSSTLSDDDAVTLHKNNLWSLGPANTFDTEPWVGPYHQKSVWKRVFDVSVMTQNRHVRAMRDRVVFKSVLWASLGASVLAVCSVFVPSPGLF</sequence>
<dbReference type="PANTHER" id="PTHR39466">
    <property type="entry name" value="RGS DOMAIN-CONTAINING PROTEIN"/>
    <property type="match status" value="1"/>
</dbReference>
<keyword evidence="2" id="KW-0812">Transmembrane</keyword>
<evidence type="ECO:0008006" key="5">
    <source>
        <dbReference type="Google" id="ProtNLM"/>
    </source>
</evidence>
<dbReference type="SUPFAM" id="SSF48097">
    <property type="entry name" value="Regulator of G-protein signaling, RGS"/>
    <property type="match status" value="1"/>
</dbReference>
<evidence type="ECO:0000313" key="4">
    <source>
        <dbReference type="Proteomes" id="UP001465668"/>
    </source>
</evidence>
<dbReference type="EMBL" id="JARVKM010000014">
    <property type="protein sequence ID" value="KAK9778705.1"/>
    <property type="molecule type" value="Genomic_DNA"/>
</dbReference>
<proteinExistence type="predicted"/>
<dbReference type="PANTHER" id="PTHR39466:SF1">
    <property type="entry name" value="RGS DOMAIN-CONTAINING PROTEIN"/>
    <property type="match status" value="1"/>
</dbReference>
<gene>
    <name evidence="3" type="ORF">SCAR479_04328</name>
</gene>
<feature type="transmembrane region" description="Helical" evidence="2">
    <location>
        <begin position="308"/>
        <end position="330"/>
    </location>
</feature>
<feature type="region of interest" description="Disordered" evidence="1">
    <location>
        <begin position="351"/>
        <end position="378"/>
    </location>
</feature>
<protein>
    <recommendedName>
        <fullName evidence="5">RGS domain-containing protein</fullName>
    </recommendedName>
</protein>
<accession>A0ABR2XYS6</accession>
<keyword evidence="4" id="KW-1185">Reference proteome</keyword>
<keyword evidence="2" id="KW-1133">Transmembrane helix</keyword>
<name>A0ABR2XYS6_9PEZI</name>
<feature type="compositionally biased region" description="Basic and acidic residues" evidence="1">
    <location>
        <begin position="351"/>
        <end position="362"/>
    </location>
</feature>
<evidence type="ECO:0000256" key="2">
    <source>
        <dbReference type="SAM" id="Phobius"/>
    </source>
</evidence>
<feature type="region of interest" description="Disordered" evidence="1">
    <location>
        <begin position="140"/>
        <end position="163"/>
    </location>
</feature>
<evidence type="ECO:0000256" key="1">
    <source>
        <dbReference type="SAM" id="MobiDB-lite"/>
    </source>
</evidence>
<feature type="compositionally biased region" description="Basic and acidic residues" evidence="1">
    <location>
        <begin position="175"/>
        <end position="186"/>
    </location>
</feature>
<evidence type="ECO:0000313" key="3">
    <source>
        <dbReference type="EMBL" id="KAK9778705.1"/>
    </source>
</evidence>
<comment type="caution">
    <text evidence="3">The sequence shown here is derived from an EMBL/GenBank/DDBJ whole genome shotgun (WGS) entry which is preliminary data.</text>
</comment>
<organism evidence="3 4">
    <name type="scientific">Seiridium cardinale</name>
    <dbReference type="NCBI Taxonomy" id="138064"/>
    <lineage>
        <taxon>Eukaryota</taxon>
        <taxon>Fungi</taxon>
        <taxon>Dikarya</taxon>
        <taxon>Ascomycota</taxon>
        <taxon>Pezizomycotina</taxon>
        <taxon>Sordariomycetes</taxon>
        <taxon>Xylariomycetidae</taxon>
        <taxon>Amphisphaeriales</taxon>
        <taxon>Sporocadaceae</taxon>
        <taxon>Seiridium</taxon>
    </lineage>
</organism>
<dbReference type="InterPro" id="IPR044926">
    <property type="entry name" value="RGS_subdomain_2"/>
</dbReference>
<dbReference type="InterPro" id="IPR036305">
    <property type="entry name" value="RGS_sf"/>
</dbReference>
<dbReference type="Proteomes" id="UP001465668">
    <property type="component" value="Unassembled WGS sequence"/>
</dbReference>
<feature type="transmembrane region" description="Helical" evidence="2">
    <location>
        <begin position="434"/>
        <end position="456"/>
    </location>
</feature>
<feature type="region of interest" description="Disordered" evidence="1">
    <location>
        <begin position="175"/>
        <end position="195"/>
    </location>
</feature>
<reference evidence="3 4" key="1">
    <citation type="submission" date="2024-02" db="EMBL/GenBank/DDBJ databases">
        <title>First draft genome assembly of two strains of Seiridium cardinale.</title>
        <authorList>
            <person name="Emiliani G."/>
            <person name="Scali E."/>
        </authorList>
    </citation>
    <scope>NUCLEOTIDE SEQUENCE [LARGE SCALE GENOMIC DNA]</scope>
    <source>
        <strain evidence="3 4">BM-138-000479</strain>
    </source>
</reference>
<keyword evidence="2" id="KW-0472">Membrane</keyword>
<dbReference type="Gene3D" id="1.10.167.10">
    <property type="entry name" value="Regulator of G-protein Signalling 4, domain 2"/>
    <property type="match status" value="1"/>
</dbReference>